<dbReference type="InterPro" id="IPR023606">
    <property type="entry name" value="CoA-Trfase_III_dom_1_sf"/>
</dbReference>
<dbReference type="InterPro" id="IPR003673">
    <property type="entry name" value="CoA-Trfase_fam_III"/>
</dbReference>
<keyword evidence="1" id="KW-0413">Isomerase</keyword>
<dbReference type="EMBL" id="WHOR01000090">
    <property type="protein sequence ID" value="NUB20275.1"/>
    <property type="molecule type" value="Genomic_DNA"/>
</dbReference>
<dbReference type="Pfam" id="PF02515">
    <property type="entry name" value="CoA_transf_3"/>
    <property type="match status" value="1"/>
</dbReference>
<gene>
    <name evidence="1" type="ORF">GBZ26_13775</name>
</gene>
<dbReference type="PANTHER" id="PTHR48228">
    <property type="entry name" value="SUCCINYL-COA--D-CITRAMALATE COA-TRANSFERASE"/>
    <property type="match status" value="1"/>
</dbReference>
<name>A0ABX2KVY8_9PROT</name>
<evidence type="ECO:0000313" key="1">
    <source>
        <dbReference type="EMBL" id="NUB20275.1"/>
    </source>
</evidence>
<dbReference type="RefSeq" id="WP_174439329.1">
    <property type="nucleotide sequence ID" value="NZ_BAABCC010000053.1"/>
</dbReference>
<dbReference type="Gene3D" id="3.30.1540.10">
    <property type="entry name" value="formyl-coa transferase, domain 3"/>
    <property type="match status" value="1"/>
</dbReference>
<accession>A0ABX2KVY8</accession>
<dbReference type="SUPFAM" id="SSF89796">
    <property type="entry name" value="CoA-transferase family III (CaiB/BaiF)"/>
    <property type="match status" value="1"/>
</dbReference>
<comment type="caution">
    <text evidence="1">The sequence shown here is derived from an EMBL/GenBank/DDBJ whole genome shotgun (WGS) entry which is preliminary data.</text>
</comment>
<keyword evidence="2" id="KW-1185">Reference proteome</keyword>
<dbReference type="Gene3D" id="3.40.50.10540">
    <property type="entry name" value="Crotonobetainyl-coa:carnitine coa-transferase, domain 1"/>
    <property type="match status" value="1"/>
</dbReference>
<proteinExistence type="predicted"/>
<dbReference type="GO" id="GO:0016853">
    <property type="term" value="F:isomerase activity"/>
    <property type="evidence" value="ECO:0007669"/>
    <property type="project" value="UniProtKB-KW"/>
</dbReference>
<dbReference type="InterPro" id="IPR050509">
    <property type="entry name" value="CoA-transferase_III"/>
</dbReference>
<sequence length="401" mass="42367">MSSLLSDLRVVEVSAFIAAPLGGMTLAQLGAEVIRIDPIGGNIDYRRWPVAPNGTSLYWTALNKAKRSVTLALDRPEGREIAQAIITASGENAGFLLTNLPASGWMGYEALSARRDDLIMLRLTGNPDGSAAVDYTVNCASGFPMATGRGGEPVNHVLPAWDVAAGLYLATGLLAAERHRRRTGRGQEVTVALADVMLATVGNLGYLADVRVNGAVRPPMGNDLYGAYGRDFATADGRRAMVVAISNRQWKALGKATGLTERLAMIGPLMDVDMNDEGGRFLARDAISAVLAPWFAARTLSEVESAFAGAGVLWGPYRDFGQLVAEDARCSTANPLFREVEQPEVGPLLVPGSPLGFPGLGERTDHRPAPVLGQDTDAVLADLLGLPSAEIGRLHDAGIVA</sequence>
<dbReference type="InterPro" id="IPR044855">
    <property type="entry name" value="CoA-Trfase_III_dom3_sf"/>
</dbReference>
<reference evidence="1 2" key="1">
    <citation type="submission" date="2019-10" db="EMBL/GenBank/DDBJ databases">
        <title>Genome sequence of Azospirillum formosense CC-Nfb-7.</title>
        <authorList>
            <person name="Ambrosini A."/>
            <person name="Sant'Anna F.H."/>
            <person name="Cassan F.D."/>
            <person name="Souza E.M."/>
            <person name="Passaglia L.M.P."/>
        </authorList>
    </citation>
    <scope>NUCLEOTIDE SEQUENCE [LARGE SCALE GENOMIC DNA]</scope>
    <source>
        <strain evidence="1 2">CC-NFb-7</strain>
    </source>
</reference>
<evidence type="ECO:0000313" key="2">
    <source>
        <dbReference type="Proteomes" id="UP000639419"/>
    </source>
</evidence>
<protein>
    <submittedName>
        <fullName evidence="1">2-methylfumaryl-CoA isomerase</fullName>
    </submittedName>
</protein>
<dbReference type="PANTHER" id="PTHR48228:SF5">
    <property type="entry name" value="ALPHA-METHYLACYL-COA RACEMASE"/>
    <property type="match status" value="1"/>
</dbReference>
<dbReference type="Proteomes" id="UP000639419">
    <property type="component" value="Unassembled WGS sequence"/>
</dbReference>
<organism evidence="1 2">
    <name type="scientific">Azospirillum formosense</name>
    <dbReference type="NCBI Taxonomy" id="861533"/>
    <lineage>
        <taxon>Bacteria</taxon>
        <taxon>Pseudomonadati</taxon>
        <taxon>Pseudomonadota</taxon>
        <taxon>Alphaproteobacteria</taxon>
        <taxon>Rhodospirillales</taxon>
        <taxon>Azospirillaceae</taxon>
        <taxon>Azospirillum</taxon>
    </lineage>
</organism>